<dbReference type="PANTHER" id="PTHR10039">
    <property type="entry name" value="AMELOGENIN"/>
    <property type="match status" value="1"/>
</dbReference>
<evidence type="ECO:0000259" key="3">
    <source>
        <dbReference type="Pfam" id="PF25053"/>
    </source>
</evidence>
<dbReference type="Gene3D" id="3.40.50.300">
    <property type="entry name" value="P-loop containing nucleotide triphosphate hydrolases"/>
    <property type="match status" value="1"/>
</dbReference>
<dbReference type="Proteomes" id="UP001302126">
    <property type="component" value="Unassembled WGS sequence"/>
</dbReference>
<keyword evidence="1" id="KW-0677">Repeat</keyword>
<dbReference type="Pfam" id="PF25053">
    <property type="entry name" value="DUF7791"/>
    <property type="match status" value="1"/>
</dbReference>
<sequence>MQKSLQGLMQSLLFHILRQNTDLIQTLCPSKDTLMPWTKQELGRIFKRISALSFNKKRFCFLIDGLDEYDGEEEDIISWVQMLAKSPHIKILISSRPWNAFNQAFGNTPYTLAMQDINAQDITRFITRELTETPRFQAIAARDPRFLRVIDTLCEMAQGVWLWAFLVARGLKREIAAEESYEHWQRRIEHIPPTLEGFFYQQLERLDPIYKEQTARILLVMLAKQNPLDTEEYLCIEKEAYDINYLDKLPWTDSDPWSRDPGAEEDIRKRRDENINSLKLSKTKAMQHLEMRCKDLIVISPLRLRSSGHAATVDFLHRTVCDFFQTTYYNTLKIQAGTLSPLVSLHRLYIAQLKTRPRSWYIRHPRINQNWNRSYSILLKHVCEDASFDYRLIQEFERLAVQRGRGIHRQWGLSIPNRLLRAVAQGQEEAMLTITMIVCISLGILQYVNQNWGNADYRQLFHKWQWRLPPISLSLPHLNRKTIDGPAMWYHTPKVEILPLLLESGGTSPNDLCSFPPSRFEPSIGAGYRFLDHLTAFETIESVTPKYGPCEKTFDILKAIELLFEHGLYLPTESESALCCTDLWGGAQLAQSSCSFAVMDSGCSLSVRKSIFPR</sequence>
<organism evidence="4 5">
    <name type="scientific">Podospora australis</name>
    <dbReference type="NCBI Taxonomy" id="1536484"/>
    <lineage>
        <taxon>Eukaryota</taxon>
        <taxon>Fungi</taxon>
        <taxon>Dikarya</taxon>
        <taxon>Ascomycota</taxon>
        <taxon>Pezizomycotina</taxon>
        <taxon>Sordariomycetes</taxon>
        <taxon>Sordariomycetidae</taxon>
        <taxon>Sordariales</taxon>
        <taxon>Podosporaceae</taxon>
        <taxon>Podospora</taxon>
    </lineage>
</organism>
<accession>A0AAN7AGE1</accession>
<evidence type="ECO:0008006" key="6">
    <source>
        <dbReference type="Google" id="ProtNLM"/>
    </source>
</evidence>
<gene>
    <name evidence="4" type="ORF">QBC35DRAFT_474302</name>
</gene>
<dbReference type="EMBL" id="MU864399">
    <property type="protein sequence ID" value="KAK4187626.1"/>
    <property type="molecule type" value="Genomic_DNA"/>
</dbReference>
<reference evidence="4" key="1">
    <citation type="journal article" date="2023" name="Mol. Phylogenet. Evol.">
        <title>Genome-scale phylogeny and comparative genomics of the fungal order Sordariales.</title>
        <authorList>
            <person name="Hensen N."/>
            <person name="Bonometti L."/>
            <person name="Westerberg I."/>
            <person name="Brannstrom I.O."/>
            <person name="Guillou S."/>
            <person name="Cros-Aarteil S."/>
            <person name="Calhoun S."/>
            <person name="Haridas S."/>
            <person name="Kuo A."/>
            <person name="Mondo S."/>
            <person name="Pangilinan J."/>
            <person name="Riley R."/>
            <person name="LaButti K."/>
            <person name="Andreopoulos B."/>
            <person name="Lipzen A."/>
            <person name="Chen C."/>
            <person name="Yan M."/>
            <person name="Daum C."/>
            <person name="Ng V."/>
            <person name="Clum A."/>
            <person name="Steindorff A."/>
            <person name="Ohm R.A."/>
            <person name="Martin F."/>
            <person name="Silar P."/>
            <person name="Natvig D.O."/>
            <person name="Lalanne C."/>
            <person name="Gautier V."/>
            <person name="Ament-Velasquez S.L."/>
            <person name="Kruys A."/>
            <person name="Hutchinson M.I."/>
            <person name="Powell A.J."/>
            <person name="Barry K."/>
            <person name="Miller A.N."/>
            <person name="Grigoriev I.V."/>
            <person name="Debuchy R."/>
            <person name="Gladieux P."/>
            <person name="Hiltunen Thoren M."/>
            <person name="Johannesson H."/>
        </authorList>
    </citation>
    <scope>NUCLEOTIDE SEQUENCE</scope>
    <source>
        <strain evidence="4">PSN309</strain>
    </source>
</reference>
<dbReference type="AlphaFoldDB" id="A0AAN7AGE1"/>
<dbReference type="InterPro" id="IPR056884">
    <property type="entry name" value="NPHP3-like_N"/>
</dbReference>
<dbReference type="InterPro" id="IPR056693">
    <property type="entry name" value="DUF7791"/>
</dbReference>
<feature type="domain" description="Nephrocystin 3-like N-terminal" evidence="2">
    <location>
        <begin position="2"/>
        <end position="96"/>
    </location>
</feature>
<reference evidence="4" key="2">
    <citation type="submission" date="2023-05" db="EMBL/GenBank/DDBJ databases">
        <authorList>
            <consortium name="Lawrence Berkeley National Laboratory"/>
            <person name="Steindorff A."/>
            <person name="Hensen N."/>
            <person name="Bonometti L."/>
            <person name="Westerberg I."/>
            <person name="Brannstrom I.O."/>
            <person name="Guillou S."/>
            <person name="Cros-Aarteil S."/>
            <person name="Calhoun S."/>
            <person name="Haridas S."/>
            <person name="Kuo A."/>
            <person name="Mondo S."/>
            <person name="Pangilinan J."/>
            <person name="Riley R."/>
            <person name="Labutti K."/>
            <person name="Andreopoulos B."/>
            <person name="Lipzen A."/>
            <person name="Chen C."/>
            <person name="Yanf M."/>
            <person name="Daum C."/>
            <person name="Ng V."/>
            <person name="Clum A."/>
            <person name="Ohm R."/>
            <person name="Martin F."/>
            <person name="Silar P."/>
            <person name="Natvig D."/>
            <person name="Lalanne C."/>
            <person name="Gautier V."/>
            <person name="Ament-Velasquez S.L."/>
            <person name="Kruys A."/>
            <person name="Hutchinson M.I."/>
            <person name="Powell A.J."/>
            <person name="Barry K."/>
            <person name="Miller A.N."/>
            <person name="Grigoriev I.V."/>
            <person name="Debuchy R."/>
            <person name="Gladieux P."/>
            <person name="Thoren M.H."/>
            <person name="Johannesson H."/>
        </authorList>
    </citation>
    <scope>NUCLEOTIDE SEQUENCE</scope>
    <source>
        <strain evidence="4">PSN309</strain>
    </source>
</reference>
<feature type="domain" description="DUF7791" evidence="3">
    <location>
        <begin position="206"/>
        <end position="356"/>
    </location>
</feature>
<evidence type="ECO:0000313" key="5">
    <source>
        <dbReference type="Proteomes" id="UP001302126"/>
    </source>
</evidence>
<dbReference type="Pfam" id="PF24883">
    <property type="entry name" value="NPHP3_N"/>
    <property type="match status" value="1"/>
</dbReference>
<dbReference type="PANTHER" id="PTHR10039:SF5">
    <property type="entry name" value="NACHT DOMAIN-CONTAINING PROTEIN"/>
    <property type="match status" value="1"/>
</dbReference>
<dbReference type="InterPro" id="IPR027417">
    <property type="entry name" value="P-loop_NTPase"/>
</dbReference>
<keyword evidence="5" id="KW-1185">Reference proteome</keyword>
<protein>
    <recommendedName>
        <fullName evidence="6">NACHT domain-containing protein</fullName>
    </recommendedName>
</protein>
<evidence type="ECO:0000256" key="1">
    <source>
        <dbReference type="ARBA" id="ARBA00022737"/>
    </source>
</evidence>
<name>A0AAN7AGE1_9PEZI</name>
<evidence type="ECO:0000259" key="2">
    <source>
        <dbReference type="Pfam" id="PF24883"/>
    </source>
</evidence>
<proteinExistence type="predicted"/>
<comment type="caution">
    <text evidence="4">The sequence shown here is derived from an EMBL/GenBank/DDBJ whole genome shotgun (WGS) entry which is preliminary data.</text>
</comment>
<evidence type="ECO:0000313" key="4">
    <source>
        <dbReference type="EMBL" id="KAK4187626.1"/>
    </source>
</evidence>